<feature type="compositionally biased region" description="Polar residues" evidence="1">
    <location>
        <begin position="694"/>
        <end position="703"/>
    </location>
</feature>
<feature type="compositionally biased region" description="Low complexity" evidence="1">
    <location>
        <begin position="214"/>
        <end position="223"/>
    </location>
</feature>
<dbReference type="AlphaFoldDB" id="A0A8K0JVF8"/>
<dbReference type="Proteomes" id="UP000812966">
    <property type="component" value="Unassembled WGS sequence"/>
</dbReference>
<comment type="caution">
    <text evidence="2">The sequence shown here is derived from an EMBL/GenBank/DDBJ whole genome shotgun (WGS) entry which is preliminary data.</text>
</comment>
<sequence>MEDDPWGSTAVDPWTTSKHAQEEDVISKHDPLNVPKDFILEPRPSASADPWATEQAGSSLNDDDRGEKATGSKTEGLPLPSASWAANTEDDGGWGTPAPIVEKDEMEHFSSLEQDRTRFEVPKSFAQPIDEPGPADSEVQNGRQSVSVPALPVIDQDSDGFRSPSPPIVAPAEYAESVEPPFKAFPPDDEGLDIPAFPTTSSPLPTFHTSIPESPSFGDDAFGGFSGGLDNPAPMPAWEPAHKDDDDGWGSPNFGSPDLQVGASVRVAVDAWGEEREVEEGVTPVGQARDQQEDEWDRARKAIERREAVAPTELVTRLEREWRQIARECYGSKGTSAEQNHSDEDAGLSQDVIDARDQLARELGSMPPEIDTFQHNLAMSMTWARYQDALTQINLDTRTSVLALVSRQSATRAARRSSSEWQKEFQSRNRVDDSQAIKDAQANIQAEEARPKWSFWSRRQSTQVVPLVTSGGGILEVKALSPSNTGNASLQSGSKTPVPVTQQITSPMSTGATPSINSPIAVTTTSSLPGSVAPLAAQEQPAEPAPGAVGRFFGRFRRPRASTPSVDVNNQDLELTKDDFSFLDQVPTAPPVAPKEPGIGDLLSMNGPGERSEQMASLESMLSSKPVALPSRLAPPPISKRTSSAASIPKLGASSRSSSHVDMFGDLDLSSPSPPITAAKPTTASNGLFELMASGSSTPQSAKPTAMPKDFDFFGIPPAAGPSKPAPPPVSTFVAHAAPPPIPEDDDDFGDFGQTFVSAPAQGNQTDASFDDFGDFGGFDTPAPNKPSQPAIVQPRPQSSTMDLSFFDTAQATRSTRPPETNFGFTDTTAHAATQNLVQKAAERRGRWPAPPSPVPDALSPPPGSNSFFPRIDSPNTSQLNTSTLLSGPPRPAVATPPNHSVATPFTSTTTKDKRATLSAQDLSFFDSL</sequence>
<feature type="region of interest" description="Disordered" evidence="1">
    <location>
        <begin position="179"/>
        <end position="262"/>
    </location>
</feature>
<feature type="compositionally biased region" description="Polar residues" evidence="1">
    <location>
        <begin position="874"/>
        <end position="886"/>
    </location>
</feature>
<feature type="region of interest" description="Disordered" evidence="1">
    <location>
        <begin position="125"/>
        <end position="144"/>
    </location>
</feature>
<protein>
    <submittedName>
        <fullName evidence="2">Uncharacterized protein</fullName>
    </submittedName>
</protein>
<evidence type="ECO:0000313" key="2">
    <source>
        <dbReference type="EMBL" id="KAG7571098.1"/>
    </source>
</evidence>
<evidence type="ECO:0000313" key="3">
    <source>
        <dbReference type="Proteomes" id="UP000812966"/>
    </source>
</evidence>
<accession>A0A8K0JVF8</accession>
<feature type="compositionally biased region" description="Polar residues" evidence="1">
    <location>
        <begin position="198"/>
        <end position="213"/>
    </location>
</feature>
<feature type="compositionally biased region" description="Polar residues" evidence="1">
    <location>
        <begin position="898"/>
        <end position="910"/>
    </location>
</feature>
<evidence type="ECO:0000256" key="1">
    <source>
        <dbReference type="SAM" id="MobiDB-lite"/>
    </source>
</evidence>
<proteinExistence type="predicted"/>
<feature type="region of interest" description="Disordered" evidence="1">
    <location>
        <begin position="1"/>
        <end position="99"/>
    </location>
</feature>
<organism evidence="2 3">
    <name type="scientific">Filobasidium floriforme</name>
    <dbReference type="NCBI Taxonomy" id="5210"/>
    <lineage>
        <taxon>Eukaryota</taxon>
        <taxon>Fungi</taxon>
        <taxon>Dikarya</taxon>
        <taxon>Basidiomycota</taxon>
        <taxon>Agaricomycotina</taxon>
        <taxon>Tremellomycetes</taxon>
        <taxon>Filobasidiales</taxon>
        <taxon>Filobasidiaceae</taxon>
        <taxon>Filobasidium</taxon>
    </lineage>
</organism>
<feature type="compositionally biased region" description="Polar residues" evidence="1">
    <location>
        <begin position="755"/>
        <end position="768"/>
    </location>
</feature>
<feature type="compositionally biased region" description="Basic and acidic residues" evidence="1">
    <location>
        <begin position="19"/>
        <end position="31"/>
    </location>
</feature>
<feature type="compositionally biased region" description="Pro residues" evidence="1">
    <location>
        <begin position="849"/>
        <end position="864"/>
    </location>
</feature>
<dbReference type="EMBL" id="JABELV010000011">
    <property type="protein sequence ID" value="KAG7571098.1"/>
    <property type="molecule type" value="Genomic_DNA"/>
</dbReference>
<feature type="region of interest" description="Disordered" evidence="1">
    <location>
        <begin position="634"/>
        <end position="659"/>
    </location>
</feature>
<keyword evidence="3" id="KW-1185">Reference proteome</keyword>
<feature type="compositionally biased region" description="Polar residues" evidence="1">
    <location>
        <begin position="796"/>
        <end position="838"/>
    </location>
</feature>
<feature type="region of interest" description="Disordered" evidence="1">
    <location>
        <begin position="693"/>
        <end position="914"/>
    </location>
</feature>
<gene>
    <name evidence="2" type="ORF">FFLO_00923</name>
</gene>
<name>A0A8K0JVF8_9TREE</name>
<reference evidence="2" key="1">
    <citation type="submission" date="2020-04" db="EMBL/GenBank/DDBJ databases">
        <title>Analysis of mating type loci in Filobasidium floriforme.</title>
        <authorList>
            <person name="Nowrousian M."/>
        </authorList>
    </citation>
    <scope>NUCLEOTIDE SEQUENCE</scope>
    <source>
        <strain evidence="2">CBS 6242</strain>
    </source>
</reference>